<evidence type="ECO:0000256" key="7">
    <source>
        <dbReference type="SAM" id="Phobius"/>
    </source>
</evidence>
<reference evidence="9 10" key="1">
    <citation type="submission" date="2018-08" db="EMBL/GenBank/DDBJ databases">
        <title>Pallidiluteibacterium maritimus gen. nov., sp. nov., isolated from coastal sediment.</title>
        <authorList>
            <person name="Zhou L.Y."/>
        </authorList>
    </citation>
    <scope>NUCLEOTIDE SEQUENCE [LARGE SCALE GENOMIC DNA]</scope>
    <source>
        <strain evidence="9 10">XSD2</strain>
    </source>
</reference>
<feature type="transmembrane region" description="Helical" evidence="7">
    <location>
        <begin position="243"/>
        <end position="262"/>
    </location>
</feature>
<gene>
    <name evidence="9" type="ORF">D1614_17965</name>
</gene>
<name>A0A399ST89_9BACT</name>
<accession>A0A399ST89</accession>
<proteinExistence type="predicted"/>
<keyword evidence="5 7" id="KW-1133">Transmembrane helix</keyword>
<comment type="caution">
    <text evidence="9">The sequence shown here is derived from an EMBL/GenBank/DDBJ whole genome shotgun (WGS) entry which is preliminary data.</text>
</comment>
<keyword evidence="10" id="KW-1185">Reference proteome</keyword>
<dbReference type="AlphaFoldDB" id="A0A399ST89"/>
<sequence>MEFLGVIVLVVSFIFLLVIGVPIAFSIGISGILTMLVTIMPLPAATTFAQRMATGLDSFALLAIPFFILAGNIMNKGGIAIRLIDFARVLVGRWPAGLAFVNVFANMLFGAISGSAAASASAIGSIMMPELNKEGYDKNFSAAVNITSATTGLSIPPSNILIVYSLASGGVSITALFLAGYAPGILTGLGIMGMALAMFSYKHFGVKGMVRNVSKFLAVLVGIVLVAVGIYKVKSLVSPGAATAIYGGLAALFAGGFGFYASKHKQGAKRALRTFLNALPSLMLLVIVIGGIVAGFFTATEASAVAVLYALILAFVYRELSWKDLPDVILRSVKTTAFVLLLVATCIGLSWIMAYENIPQNVSEALLALSDNKFVILLIINLILLFVGIFMDMTPAVLIFTPIFLPIVTNLGLDPIHFGIIMVLNLSVGLGTPPVGSLLFIGCSVSEVKIETVVKPLLPMFAVMIVVLLLVTYVPEISLWLPNTLGF</sequence>
<keyword evidence="3" id="KW-0997">Cell inner membrane</keyword>
<feature type="transmembrane region" description="Helical" evidence="7">
    <location>
        <begin position="374"/>
        <end position="391"/>
    </location>
</feature>
<keyword evidence="4 7" id="KW-0812">Transmembrane</keyword>
<dbReference type="InterPro" id="IPR004681">
    <property type="entry name" value="TRAP_DctM"/>
</dbReference>
<evidence type="ECO:0000259" key="8">
    <source>
        <dbReference type="Pfam" id="PF06808"/>
    </source>
</evidence>
<dbReference type="Proteomes" id="UP000265926">
    <property type="component" value="Unassembled WGS sequence"/>
</dbReference>
<dbReference type="OrthoDB" id="9785600at2"/>
<feature type="transmembrane region" description="Helical" evidence="7">
    <location>
        <begin position="59"/>
        <end position="84"/>
    </location>
</feature>
<comment type="subcellular location">
    <subcellularLocation>
        <location evidence="1">Cell inner membrane</location>
        <topology evidence="1">Multi-pass membrane protein</topology>
    </subcellularLocation>
</comment>
<dbReference type="InterPro" id="IPR010656">
    <property type="entry name" value="DctM"/>
</dbReference>
<evidence type="ECO:0000256" key="1">
    <source>
        <dbReference type="ARBA" id="ARBA00004429"/>
    </source>
</evidence>
<keyword evidence="6 7" id="KW-0472">Membrane</keyword>
<dbReference type="GO" id="GO:0005886">
    <property type="term" value="C:plasma membrane"/>
    <property type="evidence" value="ECO:0007669"/>
    <property type="project" value="UniProtKB-SubCell"/>
</dbReference>
<dbReference type="EMBL" id="QWGR01000013">
    <property type="protein sequence ID" value="RIJ46558.1"/>
    <property type="molecule type" value="Genomic_DNA"/>
</dbReference>
<feature type="transmembrane region" description="Helical" evidence="7">
    <location>
        <begin position="6"/>
        <end position="39"/>
    </location>
</feature>
<feature type="transmembrane region" description="Helical" evidence="7">
    <location>
        <begin position="332"/>
        <end position="354"/>
    </location>
</feature>
<feature type="transmembrane region" description="Helical" evidence="7">
    <location>
        <begin position="104"/>
        <end position="128"/>
    </location>
</feature>
<keyword evidence="2" id="KW-1003">Cell membrane</keyword>
<feature type="transmembrane region" description="Helical" evidence="7">
    <location>
        <begin position="274"/>
        <end position="296"/>
    </location>
</feature>
<dbReference type="PANTHER" id="PTHR33362:SF2">
    <property type="entry name" value="TRAP TRANSPORTER LARGE PERMEASE PROTEIN"/>
    <property type="match status" value="1"/>
</dbReference>
<evidence type="ECO:0000256" key="6">
    <source>
        <dbReference type="ARBA" id="ARBA00023136"/>
    </source>
</evidence>
<organism evidence="9 10">
    <name type="scientific">Maribellus luteus</name>
    <dbReference type="NCBI Taxonomy" id="2305463"/>
    <lineage>
        <taxon>Bacteria</taxon>
        <taxon>Pseudomonadati</taxon>
        <taxon>Bacteroidota</taxon>
        <taxon>Bacteroidia</taxon>
        <taxon>Marinilabiliales</taxon>
        <taxon>Prolixibacteraceae</taxon>
        <taxon>Maribellus</taxon>
    </lineage>
</organism>
<dbReference type="PANTHER" id="PTHR33362">
    <property type="entry name" value="SIALIC ACID TRAP TRANSPORTER PERMEASE PROTEIN SIAT-RELATED"/>
    <property type="match status" value="1"/>
</dbReference>
<dbReference type="RefSeq" id="WP_119439366.1">
    <property type="nucleotide sequence ID" value="NZ_QWGR01000013.1"/>
</dbReference>
<evidence type="ECO:0000256" key="5">
    <source>
        <dbReference type="ARBA" id="ARBA00022989"/>
    </source>
</evidence>
<protein>
    <submittedName>
        <fullName evidence="9">TRAP transporter large permease subunit</fullName>
    </submittedName>
</protein>
<feature type="transmembrane region" description="Helical" evidence="7">
    <location>
        <begin position="396"/>
        <end position="413"/>
    </location>
</feature>
<dbReference type="Pfam" id="PF06808">
    <property type="entry name" value="DctM"/>
    <property type="match status" value="1"/>
</dbReference>
<feature type="transmembrane region" description="Helical" evidence="7">
    <location>
        <begin position="419"/>
        <end position="445"/>
    </location>
</feature>
<feature type="transmembrane region" description="Helical" evidence="7">
    <location>
        <begin position="302"/>
        <end position="320"/>
    </location>
</feature>
<feature type="domain" description="TRAP C4-dicarboxylate transport system permease DctM subunit" evidence="8">
    <location>
        <begin position="10"/>
        <end position="477"/>
    </location>
</feature>
<feature type="transmembrane region" description="Helical" evidence="7">
    <location>
        <begin position="213"/>
        <end position="231"/>
    </location>
</feature>
<evidence type="ECO:0000313" key="10">
    <source>
        <dbReference type="Proteomes" id="UP000265926"/>
    </source>
</evidence>
<evidence type="ECO:0000256" key="3">
    <source>
        <dbReference type="ARBA" id="ARBA00022519"/>
    </source>
</evidence>
<dbReference type="GO" id="GO:0022857">
    <property type="term" value="F:transmembrane transporter activity"/>
    <property type="evidence" value="ECO:0007669"/>
    <property type="project" value="TreeGrafter"/>
</dbReference>
<evidence type="ECO:0000256" key="2">
    <source>
        <dbReference type="ARBA" id="ARBA00022475"/>
    </source>
</evidence>
<evidence type="ECO:0000313" key="9">
    <source>
        <dbReference type="EMBL" id="RIJ46558.1"/>
    </source>
</evidence>
<feature type="transmembrane region" description="Helical" evidence="7">
    <location>
        <begin position="173"/>
        <end position="201"/>
    </location>
</feature>
<evidence type="ECO:0000256" key="4">
    <source>
        <dbReference type="ARBA" id="ARBA00022692"/>
    </source>
</evidence>
<feature type="transmembrane region" description="Helical" evidence="7">
    <location>
        <begin position="457"/>
        <end position="481"/>
    </location>
</feature>